<reference evidence="2 3" key="1">
    <citation type="journal article" date="2023" name="Nucleic Acids Res.">
        <title>The hologenome of Daphnia magna reveals possible DNA methylation and microbiome-mediated evolution of the host genome.</title>
        <authorList>
            <person name="Chaturvedi A."/>
            <person name="Li X."/>
            <person name="Dhandapani V."/>
            <person name="Marshall H."/>
            <person name="Kissane S."/>
            <person name="Cuenca-Cambronero M."/>
            <person name="Asole G."/>
            <person name="Calvet F."/>
            <person name="Ruiz-Romero M."/>
            <person name="Marangio P."/>
            <person name="Guigo R."/>
            <person name="Rago D."/>
            <person name="Mirbahai L."/>
            <person name="Eastwood N."/>
            <person name="Colbourne J.K."/>
            <person name="Zhou J."/>
            <person name="Mallon E."/>
            <person name="Orsini L."/>
        </authorList>
    </citation>
    <scope>NUCLEOTIDE SEQUENCE [LARGE SCALE GENOMIC DNA]</scope>
    <source>
        <strain evidence="2">LRV0_1</strain>
    </source>
</reference>
<feature type="region of interest" description="Disordered" evidence="1">
    <location>
        <begin position="137"/>
        <end position="199"/>
    </location>
</feature>
<feature type="region of interest" description="Disordered" evidence="1">
    <location>
        <begin position="1"/>
        <end position="24"/>
    </location>
</feature>
<gene>
    <name evidence="2" type="ORF">OUZ56_025524</name>
</gene>
<name>A0ABQ9ZK40_9CRUS</name>
<sequence length="602" mass="68378">MIGSKANPRTATTSQAPPDIGQADVVSPMTYDPFVTQRICKAIRSQITRTCRKITNIIQAEGSRGAIKSLVNHAKSLLDTACKLQHKLIDVVDDATVDKQHDIHLNYVQQIGLVESDCKKNLERRKVDPATEAISFHGFSTAHGSQRPPLPTRIPQRSQAASYHSIASVPSRYVPAPTRSCPNPSQEESSSSDEADAAREALQQLELARRNTTTPDNERGESRVRRWVKGQQLCRQKDSTPDVWIDLYWDGRLHTTRREFSDASSSIRAELGDFNEKALEWFSWIDLFCALENYGRRDVMRAALMQALEKLSIYKQDPSSFRRFSEKTRTFLYDLSRIGESVTVDVIERLCLKLPFADRLAWNTDQEGDLERRSLNEFGNWLCQRAMAYQNAYTIAEEQSQESQPRPKERFATRSHAANADSSRCFNCFGTYHTSRESVGMVQAQVYDVDWNIVLANVFLGEGSDSTLFREGFIPKLRLDGTPHTFSVDRAGGVRSKYGSRRVQISGMSESEKQAVQILEAGTRRLDVGYEVPITWKTGEPNLSNNQSLAGKRKKSLLRLFYEDPIFEEDYRQAMEKILKMGYVVYVEDPSDSQPEYYLAHH</sequence>
<protein>
    <submittedName>
        <fullName evidence="2">Uncharacterized protein</fullName>
    </submittedName>
</protein>
<proteinExistence type="predicted"/>
<feature type="compositionally biased region" description="Polar residues" evidence="1">
    <location>
        <begin position="7"/>
        <end position="16"/>
    </location>
</feature>
<dbReference type="PANTHER" id="PTHR46903:SF1">
    <property type="entry name" value="CCHC-TYPE DOMAIN-CONTAINING PROTEIN"/>
    <property type="match status" value="1"/>
</dbReference>
<organism evidence="2 3">
    <name type="scientific">Daphnia magna</name>
    <dbReference type="NCBI Taxonomy" id="35525"/>
    <lineage>
        <taxon>Eukaryota</taxon>
        <taxon>Metazoa</taxon>
        <taxon>Ecdysozoa</taxon>
        <taxon>Arthropoda</taxon>
        <taxon>Crustacea</taxon>
        <taxon>Branchiopoda</taxon>
        <taxon>Diplostraca</taxon>
        <taxon>Cladocera</taxon>
        <taxon>Anomopoda</taxon>
        <taxon>Daphniidae</taxon>
        <taxon>Daphnia</taxon>
    </lineage>
</organism>
<dbReference type="PANTHER" id="PTHR46903">
    <property type="entry name" value="C2H2-TYPE DOMAIN-CONTAINING PROTEIN"/>
    <property type="match status" value="1"/>
</dbReference>
<dbReference type="Proteomes" id="UP001234178">
    <property type="component" value="Unassembled WGS sequence"/>
</dbReference>
<evidence type="ECO:0000256" key="1">
    <source>
        <dbReference type="SAM" id="MobiDB-lite"/>
    </source>
</evidence>
<evidence type="ECO:0000313" key="3">
    <source>
        <dbReference type="Proteomes" id="UP001234178"/>
    </source>
</evidence>
<accession>A0ABQ9ZK40</accession>
<keyword evidence="3" id="KW-1185">Reference proteome</keyword>
<dbReference type="EMBL" id="JAOYFB010000004">
    <property type="protein sequence ID" value="KAK4013290.1"/>
    <property type="molecule type" value="Genomic_DNA"/>
</dbReference>
<comment type="caution">
    <text evidence="2">The sequence shown here is derived from an EMBL/GenBank/DDBJ whole genome shotgun (WGS) entry which is preliminary data.</text>
</comment>
<evidence type="ECO:0000313" key="2">
    <source>
        <dbReference type="EMBL" id="KAK4013290.1"/>
    </source>
</evidence>